<evidence type="ECO:0000313" key="1">
    <source>
        <dbReference type="EMBL" id="JAR96919.1"/>
    </source>
</evidence>
<dbReference type="EMBL" id="GEMB01006419">
    <property type="protein sequence ID" value="JAR96919.1"/>
    <property type="molecule type" value="Transcribed_RNA"/>
</dbReference>
<reference evidence="1" key="1">
    <citation type="submission" date="2016-04" db="EMBL/GenBank/DDBJ databases">
        <authorList>
            <person name="Calderon-Fernandez G.M.Sr."/>
        </authorList>
    </citation>
    <scope>NUCLEOTIDE SEQUENCE</scope>
    <source>
        <strain evidence="1">Int1</strain>
        <tissue evidence="1">Integument</tissue>
    </source>
</reference>
<proteinExistence type="predicted"/>
<sequence length="19" mass="2192">MEVAFGSWDCLNCSWMAKI</sequence>
<dbReference type="AlphaFoldDB" id="A0A170VSY8"/>
<reference evidence="1" key="2">
    <citation type="journal article" date="2017" name="J. Med. Entomol.">
        <title>Transcriptome Analysis of the Triatoma infestans (Hemiptera: Reduviidae) Integument.</title>
        <authorList>
            <person name="Calderon-Fernandez G.M."/>
            <person name="Moriconi D.E."/>
            <person name="Dulbecco A.B."/>
            <person name="Juarez M.P."/>
        </authorList>
    </citation>
    <scope>NUCLEOTIDE SEQUENCE</scope>
    <source>
        <strain evidence="1">Int1</strain>
        <tissue evidence="1">Integument</tissue>
    </source>
</reference>
<accession>A0A170VSY8</accession>
<name>A0A170VSY8_TRIIF</name>
<protein>
    <submittedName>
        <fullName evidence="1">Phosphatidylinositide phosphatase sac1</fullName>
    </submittedName>
</protein>
<organism evidence="1">
    <name type="scientific">Triatoma infestans</name>
    <name type="common">Assassin bug</name>
    <dbReference type="NCBI Taxonomy" id="30076"/>
    <lineage>
        <taxon>Eukaryota</taxon>
        <taxon>Metazoa</taxon>
        <taxon>Ecdysozoa</taxon>
        <taxon>Arthropoda</taxon>
        <taxon>Hexapoda</taxon>
        <taxon>Insecta</taxon>
        <taxon>Pterygota</taxon>
        <taxon>Neoptera</taxon>
        <taxon>Paraneoptera</taxon>
        <taxon>Hemiptera</taxon>
        <taxon>Heteroptera</taxon>
        <taxon>Panheteroptera</taxon>
        <taxon>Cimicomorpha</taxon>
        <taxon>Reduviidae</taxon>
        <taxon>Triatominae</taxon>
        <taxon>Triatoma</taxon>
    </lineage>
</organism>